<proteinExistence type="predicted"/>
<dbReference type="RefSeq" id="WP_090266976.1">
    <property type="nucleotide sequence ID" value="NZ_FNDS01000011.1"/>
</dbReference>
<evidence type="ECO:0008006" key="3">
    <source>
        <dbReference type="Google" id="ProtNLM"/>
    </source>
</evidence>
<evidence type="ECO:0000313" key="1">
    <source>
        <dbReference type="EMBL" id="SDI55481.1"/>
    </source>
</evidence>
<dbReference type="EMBL" id="FNDS01000011">
    <property type="protein sequence ID" value="SDI55481.1"/>
    <property type="molecule type" value="Genomic_DNA"/>
</dbReference>
<reference evidence="2" key="1">
    <citation type="submission" date="2016-10" db="EMBL/GenBank/DDBJ databases">
        <authorList>
            <person name="Varghese N."/>
            <person name="Submissions S."/>
        </authorList>
    </citation>
    <scope>NUCLEOTIDE SEQUENCE [LARGE SCALE GENOMIC DNA]</scope>
    <source>
        <strain evidence="2">CCM 7469</strain>
    </source>
</reference>
<dbReference type="InterPro" id="IPR021427">
    <property type="entry name" value="DUF3077"/>
</dbReference>
<organism evidence="1 2">
    <name type="scientific">Pseudomonas panipatensis</name>
    <dbReference type="NCBI Taxonomy" id="428992"/>
    <lineage>
        <taxon>Bacteria</taxon>
        <taxon>Pseudomonadati</taxon>
        <taxon>Pseudomonadota</taxon>
        <taxon>Gammaproteobacteria</taxon>
        <taxon>Pseudomonadales</taxon>
        <taxon>Pseudomonadaceae</taxon>
        <taxon>Pseudomonas</taxon>
    </lineage>
</organism>
<dbReference type="Pfam" id="PF11275">
    <property type="entry name" value="DUF3077"/>
    <property type="match status" value="1"/>
</dbReference>
<gene>
    <name evidence="1" type="ORF">SAMN05216272_111173</name>
</gene>
<accession>A0A1G8LIH1</accession>
<evidence type="ECO:0000313" key="2">
    <source>
        <dbReference type="Proteomes" id="UP000199636"/>
    </source>
</evidence>
<keyword evidence="2" id="KW-1185">Reference proteome</keyword>
<dbReference type="Proteomes" id="UP000199636">
    <property type="component" value="Unassembled WGS sequence"/>
</dbReference>
<name>A0A1G8LIH1_9PSED</name>
<dbReference type="AlphaFoldDB" id="A0A1G8LIH1"/>
<sequence length="91" mass="9556">MKALTSTLTATTETTPFGTLGCIRAGLPVLEVLEQTASLLECAEATGREAASLDAEQGRHLAWASLALLEQARAALNAAVAGLYRQRRESA</sequence>
<protein>
    <recommendedName>
        <fullName evidence="3">DUF3077 domain-containing protein</fullName>
    </recommendedName>
</protein>